<name>X1EXP1_9ZZZZ</name>
<sequence>MADSHSSADALHLFATRTSIEQVEEGNELAPKFDEKGS</sequence>
<proteinExistence type="predicted"/>
<evidence type="ECO:0000313" key="1">
    <source>
        <dbReference type="EMBL" id="GAH13378.1"/>
    </source>
</evidence>
<comment type="caution">
    <text evidence="1">The sequence shown here is derived from an EMBL/GenBank/DDBJ whole genome shotgun (WGS) entry which is preliminary data.</text>
</comment>
<gene>
    <name evidence="1" type="ORF">S01H4_63296</name>
</gene>
<dbReference type="EMBL" id="BART01038025">
    <property type="protein sequence ID" value="GAH13378.1"/>
    <property type="molecule type" value="Genomic_DNA"/>
</dbReference>
<reference evidence="1" key="1">
    <citation type="journal article" date="2014" name="Front. Microbiol.">
        <title>High frequency of phylogenetically diverse reductive dehalogenase-homologous genes in deep subseafloor sedimentary metagenomes.</title>
        <authorList>
            <person name="Kawai M."/>
            <person name="Futagami T."/>
            <person name="Toyoda A."/>
            <person name="Takaki Y."/>
            <person name="Nishi S."/>
            <person name="Hori S."/>
            <person name="Arai W."/>
            <person name="Tsubouchi T."/>
            <person name="Morono Y."/>
            <person name="Uchiyama I."/>
            <person name="Ito T."/>
            <person name="Fujiyama A."/>
            <person name="Inagaki F."/>
            <person name="Takami H."/>
        </authorList>
    </citation>
    <scope>NUCLEOTIDE SEQUENCE</scope>
    <source>
        <strain evidence="1">Expedition CK06-06</strain>
    </source>
</reference>
<protein>
    <submittedName>
        <fullName evidence="1">Uncharacterized protein</fullName>
    </submittedName>
</protein>
<organism evidence="1">
    <name type="scientific">marine sediment metagenome</name>
    <dbReference type="NCBI Taxonomy" id="412755"/>
    <lineage>
        <taxon>unclassified sequences</taxon>
        <taxon>metagenomes</taxon>
        <taxon>ecological metagenomes</taxon>
    </lineage>
</organism>
<accession>X1EXP1</accession>
<dbReference type="AlphaFoldDB" id="X1EXP1"/>
<feature type="non-terminal residue" evidence="1">
    <location>
        <position position="38"/>
    </location>
</feature>